<protein>
    <recommendedName>
        <fullName evidence="6">Ribosomal RNA-processing protein 42</fullName>
    </recommendedName>
</protein>
<evidence type="ECO:0000313" key="10">
    <source>
        <dbReference type="Proteomes" id="UP000834106"/>
    </source>
</evidence>
<evidence type="ECO:0000256" key="3">
    <source>
        <dbReference type="ARBA" id="ARBA00006678"/>
    </source>
</evidence>
<comment type="similarity">
    <text evidence="3">Belongs to the RNase PH family.</text>
</comment>
<feature type="compositionally biased region" description="Basic and acidic residues" evidence="7">
    <location>
        <begin position="102"/>
        <end position="116"/>
    </location>
</feature>
<dbReference type="GO" id="GO:0071035">
    <property type="term" value="P:nuclear polyadenylation-dependent rRNA catabolic process"/>
    <property type="evidence" value="ECO:0007669"/>
    <property type="project" value="TreeGrafter"/>
</dbReference>
<accession>A0AAD1Z853</accession>
<evidence type="ECO:0000256" key="7">
    <source>
        <dbReference type="SAM" id="MobiDB-lite"/>
    </source>
</evidence>
<dbReference type="GO" id="GO:0035925">
    <property type="term" value="F:mRNA 3'-UTR AU-rich region binding"/>
    <property type="evidence" value="ECO:0007669"/>
    <property type="project" value="TreeGrafter"/>
</dbReference>
<dbReference type="GO" id="GO:0005730">
    <property type="term" value="C:nucleolus"/>
    <property type="evidence" value="ECO:0007669"/>
    <property type="project" value="UniProtKB-SubCell"/>
</dbReference>
<evidence type="ECO:0000256" key="4">
    <source>
        <dbReference type="ARBA" id="ARBA00022490"/>
    </source>
</evidence>
<feature type="compositionally biased region" description="Low complexity" evidence="7">
    <location>
        <begin position="254"/>
        <end position="264"/>
    </location>
</feature>
<dbReference type="PANTHER" id="PTHR11097:SF8">
    <property type="entry name" value="EXOSOME COMPLEX COMPONENT RRP42"/>
    <property type="match status" value="1"/>
</dbReference>
<dbReference type="Gene3D" id="3.30.230.70">
    <property type="entry name" value="GHMP Kinase, N-terminal domain"/>
    <property type="match status" value="1"/>
</dbReference>
<dbReference type="GO" id="GO:0034475">
    <property type="term" value="P:U4 snRNA 3'-end processing"/>
    <property type="evidence" value="ECO:0007669"/>
    <property type="project" value="TreeGrafter"/>
</dbReference>
<keyword evidence="4" id="KW-0963">Cytoplasm</keyword>
<evidence type="ECO:0000256" key="1">
    <source>
        <dbReference type="ARBA" id="ARBA00004496"/>
    </source>
</evidence>
<organism evidence="9 10">
    <name type="scientific">Fraxinus pennsylvanica</name>
    <dbReference type="NCBI Taxonomy" id="56036"/>
    <lineage>
        <taxon>Eukaryota</taxon>
        <taxon>Viridiplantae</taxon>
        <taxon>Streptophyta</taxon>
        <taxon>Embryophyta</taxon>
        <taxon>Tracheophyta</taxon>
        <taxon>Spermatophyta</taxon>
        <taxon>Magnoliopsida</taxon>
        <taxon>eudicotyledons</taxon>
        <taxon>Gunneridae</taxon>
        <taxon>Pentapetalae</taxon>
        <taxon>asterids</taxon>
        <taxon>lamiids</taxon>
        <taxon>Lamiales</taxon>
        <taxon>Oleaceae</taxon>
        <taxon>Oleeae</taxon>
        <taxon>Fraxinus</taxon>
    </lineage>
</organism>
<dbReference type="Pfam" id="PF01138">
    <property type="entry name" value="RNase_PH"/>
    <property type="match status" value="1"/>
</dbReference>
<dbReference type="InterPro" id="IPR001247">
    <property type="entry name" value="ExoRNase_PH_dom1"/>
</dbReference>
<evidence type="ECO:0000256" key="6">
    <source>
        <dbReference type="ARBA" id="ARBA00042523"/>
    </source>
</evidence>
<comment type="subcellular location">
    <subcellularLocation>
        <location evidence="1">Cytoplasm</location>
    </subcellularLocation>
    <subcellularLocation>
        <location evidence="2">Nucleus</location>
        <location evidence="2">Nucleolus</location>
    </subcellularLocation>
</comment>
<dbReference type="InterPro" id="IPR020568">
    <property type="entry name" value="Ribosomal_Su5_D2-typ_SF"/>
</dbReference>
<name>A0AAD1Z853_9LAMI</name>
<dbReference type="SUPFAM" id="SSF54211">
    <property type="entry name" value="Ribosomal protein S5 domain 2-like"/>
    <property type="match status" value="1"/>
</dbReference>
<gene>
    <name evidence="9" type="ORF">FPE_LOCUS12431</name>
</gene>
<feature type="region of interest" description="Disordered" evidence="7">
    <location>
        <begin position="100"/>
        <end position="119"/>
    </location>
</feature>
<dbReference type="AlphaFoldDB" id="A0AAD1Z853"/>
<dbReference type="GO" id="GO:0071038">
    <property type="term" value="P:TRAMP-dependent tRNA surveillance pathway"/>
    <property type="evidence" value="ECO:0007669"/>
    <property type="project" value="TreeGrafter"/>
</dbReference>
<reference evidence="9" key="1">
    <citation type="submission" date="2023-05" db="EMBL/GenBank/DDBJ databases">
        <authorList>
            <person name="Huff M."/>
        </authorList>
    </citation>
    <scope>NUCLEOTIDE SEQUENCE</scope>
</reference>
<evidence type="ECO:0000313" key="9">
    <source>
        <dbReference type="EMBL" id="CAI9765001.1"/>
    </source>
</evidence>
<dbReference type="GO" id="GO:0034476">
    <property type="term" value="P:U5 snRNA 3'-end processing"/>
    <property type="evidence" value="ECO:0007669"/>
    <property type="project" value="TreeGrafter"/>
</dbReference>
<proteinExistence type="inferred from homology"/>
<dbReference type="GO" id="GO:0034473">
    <property type="term" value="P:U1 snRNA 3'-end processing"/>
    <property type="evidence" value="ECO:0007669"/>
    <property type="project" value="TreeGrafter"/>
</dbReference>
<dbReference type="GO" id="GO:0000176">
    <property type="term" value="C:nuclear exosome (RNase complex)"/>
    <property type="evidence" value="ECO:0007669"/>
    <property type="project" value="TreeGrafter"/>
</dbReference>
<feature type="domain" description="Exoribonuclease phosphorolytic" evidence="8">
    <location>
        <begin position="337"/>
        <end position="417"/>
    </location>
</feature>
<dbReference type="GO" id="GO:0000467">
    <property type="term" value="P:exonucleolytic trimming to generate mature 3'-end of 5.8S rRNA from tricistronic rRNA transcript (SSU-rRNA, 5.8S rRNA, LSU-rRNA)"/>
    <property type="evidence" value="ECO:0007669"/>
    <property type="project" value="TreeGrafter"/>
</dbReference>
<dbReference type="EMBL" id="OU503042">
    <property type="protein sequence ID" value="CAI9765001.1"/>
    <property type="molecule type" value="Genomic_DNA"/>
</dbReference>
<dbReference type="GO" id="GO:0071028">
    <property type="term" value="P:nuclear mRNA surveillance"/>
    <property type="evidence" value="ECO:0007669"/>
    <property type="project" value="TreeGrafter"/>
</dbReference>
<feature type="region of interest" description="Disordered" evidence="7">
    <location>
        <begin position="247"/>
        <end position="276"/>
    </location>
</feature>
<keyword evidence="5" id="KW-0271">Exosome</keyword>
<dbReference type="Proteomes" id="UP000834106">
    <property type="component" value="Chromosome 7"/>
</dbReference>
<feature type="region of interest" description="Disordered" evidence="7">
    <location>
        <begin position="75"/>
        <end position="95"/>
    </location>
</feature>
<evidence type="ECO:0000256" key="5">
    <source>
        <dbReference type="ARBA" id="ARBA00022835"/>
    </source>
</evidence>
<evidence type="ECO:0000259" key="8">
    <source>
        <dbReference type="Pfam" id="PF01138"/>
    </source>
</evidence>
<dbReference type="PANTHER" id="PTHR11097">
    <property type="entry name" value="EXOSOME COMPLEX EXONUCLEASE RIBOSOMAL RNA PROCESSING PROTEIN"/>
    <property type="match status" value="1"/>
</dbReference>
<keyword evidence="10" id="KW-1185">Reference proteome</keyword>
<dbReference type="GO" id="GO:0016075">
    <property type="term" value="P:rRNA catabolic process"/>
    <property type="evidence" value="ECO:0007669"/>
    <property type="project" value="TreeGrafter"/>
</dbReference>
<dbReference type="InterPro" id="IPR050590">
    <property type="entry name" value="Exosome_comp_Rrp42_subfam"/>
</dbReference>
<dbReference type="InterPro" id="IPR027408">
    <property type="entry name" value="PNPase/RNase_PH_dom_sf"/>
</dbReference>
<dbReference type="GO" id="GO:0000177">
    <property type="term" value="C:cytoplasmic exosome (RNase complex)"/>
    <property type="evidence" value="ECO:0007669"/>
    <property type="project" value="TreeGrafter"/>
</dbReference>
<sequence>MFLKRAWTILENWEAARKPVQLLFSFLHTCSFHNHNPTPPVCHCISTSSSSLVTEFSTAQKQICQLPKKVKKRFKEKEKAAEKSRRKSWSGNYGLRVPDLSAQREREREREREGGREGCTGKWFGKSQDGIASVKAELGKPMHLILTKERFPYMLIAVQQQNQLLRYKESDLRAALRLPSAQRGHYSPCARRDCPARGVLSSGDPSALRRDLDPTALKTIPAVIYYPNEFKDRLECAVCLSEVSLGEKTRNENESSSNSSSPEETAIQTPIEENSCHPPNFPTNVLFWGNETHVITFGPCLEDSHQGIATATPFQPTSSSSLASTRNRPDGMLVIDIPRQGRGSEELSVELSTALQRCLLGGKSGAGAGIDLSSLSIVEGKVCWDIYIDGLVVSSDGNLLDALGAAIKAALSNTAIPKVEVAANASSDEQPEVDVSDEEFLPFRHNWSPCQNYVNKGWQTLNCRCNSRRGVPNEFSRLHFCP</sequence>
<evidence type="ECO:0000256" key="2">
    <source>
        <dbReference type="ARBA" id="ARBA00004604"/>
    </source>
</evidence>